<reference evidence="11 12" key="1">
    <citation type="submission" date="2017-02" db="EMBL/GenBank/DDBJ databases">
        <authorList>
            <person name="Peterson S.W."/>
        </authorList>
    </citation>
    <scope>NUCLEOTIDE SEQUENCE [LARGE SCALE GENOMIC DNA]</scope>
    <source>
        <strain evidence="11 12">DSM 22899</strain>
    </source>
</reference>
<dbReference type="InterPro" id="IPR031919">
    <property type="entry name" value="Fucosidase_C"/>
</dbReference>
<evidence type="ECO:0000256" key="8">
    <source>
        <dbReference type="SAM" id="SignalP"/>
    </source>
</evidence>
<comment type="similarity">
    <text evidence="2">Belongs to the glycosyl hydrolase 29 family.</text>
</comment>
<dbReference type="InterPro" id="IPR017853">
    <property type="entry name" value="GH"/>
</dbReference>
<evidence type="ECO:0000256" key="6">
    <source>
        <dbReference type="ARBA" id="ARBA00023295"/>
    </source>
</evidence>
<dbReference type="EC" id="3.2.1.51" evidence="3"/>
<feature type="domain" description="Glycoside hydrolase family 29 N-terminal" evidence="9">
    <location>
        <begin position="21"/>
        <end position="369"/>
    </location>
</feature>
<evidence type="ECO:0000256" key="5">
    <source>
        <dbReference type="ARBA" id="ARBA00022801"/>
    </source>
</evidence>
<dbReference type="SMART" id="SM00812">
    <property type="entry name" value="Alpha_L_fucos"/>
    <property type="match status" value="1"/>
</dbReference>
<dbReference type="GO" id="GO:0004560">
    <property type="term" value="F:alpha-L-fucosidase activity"/>
    <property type="evidence" value="ECO:0007669"/>
    <property type="project" value="InterPro"/>
</dbReference>
<evidence type="ECO:0000256" key="3">
    <source>
        <dbReference type="ARBA" id="ARBA00012662"/>
    </source>
</evidence>
<dbReference type="RefSeq" id="WP_079715003.1">
    <property type="nucleotide sequence ID" value="NZ_FUYS01000001.1"/>
</dbReference>
<protein>
    <recommendedName>
        <fullName evidence="3">alpha-L-fucosidase</fullName>
        <ecNumber evidence="3">3.2.1.51</ecNumber>
    </recommendedName>
</protein>
<dbReference type="Gene3D" id="3.20.20.80">
    <property type="entry name" value="Glycosidases"/>
    <property type="match status" value="1"/>
</dbReference>
<sequence length="501" mass="56389">MKIKKLRVYPIYIVLLCSITAGAIAQQTYKPTWESLDSREVPAWFTDAKFGIFVHWGVYSVPAWAPKGKYAEWYWSLLRNDKPDGPFRSFHRQVYGDDYPYELFAPHFTAELFDPADWANLFQRAGAKYVVLTSKHHDGFCLWPAPSSKGWNSVEIGAKRDLLGELSQAVTATGVKMGHYYSLHNWYDKDYAPADPEGGRDIGKYVDEVMMPQLKDLVKRYNPSLLFADGEWTASAEAYKSKEFLAWLYNEPGVPADIVVNDRWGEGTRSKHGGYYTTEYGEVDVNGTPLADRHPWEECRGIGASFGFNRNENIEDYLTRQQIIHLLIDVVSRGGNLLLNVGPTADGRIPAIMEDRLLALGGWLDINGEAIYQTRRWLVEGEGPTPREASIAMAKSAKEAVNYTDKDIRYTLSKDSTALYAMVMGQPHKEVQFQAVRVTGKKSGSITLLGHPGNIAYTVKRDGQLIIKVPDITQTELAGGHAFVFKLARFEMHPAIQSSKK</sequence>
<evidence type="ECO:0000313" key="12">
    <source>
        <dbReference type="Proteomes" id="UP000190541"/>
    </source>
</evidence>
<dbReference type="PANTHER" id="PTHR10030:SF37">
    <property type="entry name" value="ALPHA-L-FUCOSIDASE-RELATED"/>
    <property type="match status" value="1"/>
</dbReference>
<keyword evidence="5" id="KW-0378">Hydrolase</keyword>
<proteinExistence type="inferred from homology"/>
<comment type="function">
    <text evidence="1">Alpha-L-fucosidase is responsible for hydrolyzing the alpha-1,6-linked fucose joined to the reducing-end N-acetylglucosamine of the carbohydrate moieties of glycoproteins.</text>
</comment>
<feature type="signal peptide" evidence="8">
    <location>
        <begin position="1"/>
        <end position="25"/>
    </location>
</feature>
<evidence type="ECO:0000256" key="2">
    <source>
        <dbReference type="ARBA" id="ARBA00007951"/>
    </source>
</evidence>
<dbReference type="Pfam" id="PF16757">
    <property type="entry name" value="Fucosidase_C"/>
    <property type="match status" value="1"/>
</dbReference>
<feature type="chain" id="PRO_5012910942" description="alpha-L-fucosidase" evidence="8">
    <location>
        <begin position="26"/>
        <end position="501"/>
    </location>
</feature>
<evidence type="ECO:0000256" key="7">
    <source>
        <dbReference type="PIRSR" id="PIRSR001092-1"/>
    </source>
</evidence>
<dbReference type="AlphaFoldDB" id="A0A1T4ZY18"/>
<evidence type="ECO:0000256" key="1">
    <source>
        <dbReference type="ARBA" id="ARBA00004071"/>
    </source>
</evidence>
<dbReference type="Pfam" id="PF01120">
    <property type="entry name" value="Alpha_L_fucos"/>
    <property type="match status" value="1"/>
</dbReference>
<dbReference type="OrthoDB" id="107551at2"/>
<dbReference type="GO" id="GO:0006004">
    <property type="term" value="P:fucose metabolic process"/>
    <property type="evidence" value="ECO:0007669"/>
    <property type="project" value="InterPro"/>
</dbReference>
<dbReference type="EMBL" id="FUYS01000001">
    <property type="protein sequence ID" value="SKB27566.1"/>
    <property type="molecule type" value="Genomic_DNA"/>
</dbReference>
<keyword evidence="4 8" id="KW-0732">Signal</keyword>
<organism evidence="11 12">
    <name type="scientific">Parapedobacter luteus</name>
    <dbReference type="NCBI Taxonomy" id="623280"/>
    <lineage>
        <taxon>Bacteria</taxon>
        <taxon>Pseudomonadati</taxon>
        <taxon>Bacteroidota</taxon>
        <taxon>Sphingobacteriia</taxon>
        <taxon>Sphingobacteriales</taxon>
        <taxon>Sphingobacteriaceae</taxon>
        <taxon>Parapedobacter</taxon>
    </lineage>
</organism>
<dbReference type="InterPro" id="IPR013780">
    <property type="entry name" value="Glyco_hydro_b"/>
</dbReference>
<gene>
    <name evidence="11" type="ORF">SAMN05660226_00279</name>
</gene>
<name>A0A1T4ZY18_9SPHI</name>
<dbReference type="InterPro" id="IPR016286">
    <property type="entry name" value="FUC_metazoa-typ"/>
</dbReference>
<dbReference type="PRINTS" id="PR00741">
    <property type="entry name" value="GLHYDRLASE29"/>
</dbReference>
<dbReference type="STRING" id="623280.SAMN05660226_00279"/>
<dbReference type="SUPFAM" id="SSF51445">
    <property type="entry name" value="(Trans)glycosidases"/>
    <property type="match status" value="1"/>
</dbReference>
<dbReference type="Gene3D" id="2.60.40.1180">
    <property type="entry name" value="Golgi alpha-mannosidase II"/>
    <property type="match status" value="1"/>
</dbReference>
<evidence type="ECO:0000259" key="9">
    <source>
        <dbReference type="Pfam" id="PF01120"/>
    </source>
</evidence>
<evidence type="ECO:0000259" key="10">
    <source>
        <dbReference type="Pfam" id="PF16757"/>
    </source>
</evidence>
<feature type="domain" description="Alpha-L-fucosidase C-terminal" evidence="10">
    <location>
        <begin position="405"/>
        <end position="487"/>
    </location>
</feature>
<keyword evidence="6" id="KW-0326">Glycosidase</keyword>
<dbReference type="GO" id="GO:0016139">
    <property type="term" value="P:glycoside catabolic process"/>
    <property type="evidence" value="ECO:0007669"/>
    <property type="project" value="TreeGrafter"/>
</dbReference>
<evidence type="ECO:0000256" key="4">
    <source>
        <dbReference type="ARBA" id="ARBA00022729"/>
    </source>
</evidence>
<accession>A0A1T4ZY18</accession>
<dbReference type="GO" id="GO:0005764">
    <property type="term" value="C:lysosome"/>
    <property type="evidence" value="ECO:0007669"/>
    <property type="project" value="TreeGrafter"/>
</dbReference>
<dbReference type="InterPro" id="IPR000933">
    <property type="entry name" value="Glyco_hydro_29"/>
</dbReference>
<dbReference type="PIRSF" id="PIRSF001092">
    <property type="entry name" value="Alpha-L-fucosidase"/>
    <property type="match status" value="1"/>
</dbReference>
<evidence type="ECO:0000313" key="11">
    <source>
        <dbReference type="EMBL" id="SKB27566.1"/>
    </source>
</evidence>
<dbReference type="Proteomes" id="UP000190541">
    <property type="component" value="Unassembled WGS sequence"/>
</dbReference>
<keyword evidence="12" id="KW-1185">Reference proteome</keyword>
<dbReference type="PANTHER" id="PTHR10030">
    <property type="entry name" value="ALPHA-L-FUCOSIDASE"/>
    <property type="match status" value="1"/>
</dbReference>
<feature type="site" description="May be important for catalysis" evidence="7">
    <location>
        <position position="299"/>
    </location>
</feature>
<dbReference type="InterPro" id="IPR057739">
    <property type="entry name" value="Glyco_hydro_29_N"/>
</dbReference>